<feature type="transmembrane region" description="Helical" evidence="1">
    <location>
        <begin position="240"/>
        <end position="260"/>
    </location>
</feature>
<feature type="transmembrane region" description="Helical" evidence="1">
    <location>
        <begin position="170"/>
        <end position="188"/>
    </location>
</feature>
<feature type="transmembrane region" description="Helical" evidence="1">
    <location>
        <begin position="208"/>
        <end position="233"/>
    </location>
</feature>
<comment type="caution">
    <text evidence="2">The sequence shown here is derived from an EMBL/GenBank/DDBJ whole genome shotgun (WGS) entry which is preliminary data.</text>
</comment>
<keyword evidence="1" id="KW-1133">Transmembrane helix</keyword>
<dbReference type="AlphaFoldDB" id="A0A9D2TIF5"/>
<evidence type="ECO:0000313" key="3">
    <source>
        <dbReference type="Proteomes" id="UP000823854"/>
    </source>
</evidence>
<reference evidence="2" key="2">
    <citation type="submission" date="2021-04" db="EMBL/GenBank/DDBJ databases">
        <authorList>
            <person name="Gilroy R."/>
        </authorList>
    </citation>
    <scope>NUCLEOTIDE SEQUENCE</scope>
    <source>
        <strain evidence="2">CHK130-7132</strain>
    </source>
</reference>
<evidence type="ECO:0000313" key="2">
    <source>
        <dbReference type="EMBL" id="HJC69973.1"/>
    </source>
</evidence>
<gene>
    <name evidence="2" type="ORF">H9932_09900</name>
</gene>
<organism evidence="2 3">
    <name type="scientific">Candidatus Brachybacterium intestinipullorum</name>
    <dbReference type="NCBI Taxonomy" id="2838512"/>
    <lineage>
        <taxon>Bacteria</taxon>
        <taxon>Bacillati</taxon>
        <taxon>Actinomycetota</taxon>
        <taxon>Actinomycetes</taxon>
        <taxon>Micrococcales</taxon>
        <taxon>Dermabacteraceae</taxon>
        <taxon>Brachybacterium</taxon>
    </lineage>
</organism>
<feature type="transmembrane region" description="Helical" evidence="1">
    <location>
        <begin position="285"/>
        <end position="305"/>
    </location>
</feature>
<keyword evidence="1" id="KW-0472">Membrane</keyword>
<feature type="transmembrane region" description="Helical" evidence="1">
    <location>
        <begin position="117"/>
        <end position="143"/>
    </location>
</feature>
<feature type="transmembrane region" description="Helical" evidence="1">
    <location>
        <begin position="87"/>
        <end position="111"/>
    </location>
</feature>
<sequence>MPATLTERYISATIRSLRPDAQEDVRAELAASIADAVEARLEQGEEPESAEREVLTGLGDPAVLAAGYADRPLHLLGPRYYLTWRRLLILLLWIVPPVALVGVGLSQALIGADVGTIIGQAIGVAISAAVHVTFWTTLVFVILERTGTDTGERWSVDDLPEPKATGTGRADLIASLTILGLVLAALAWDRMSGLVHLGGEWMPVLHHGLWPLGTLALVVIVLAEAVQAIVIFARGRWSTGLAAINTALAVAFALWALLLFTNDRLLNPELLALLRSAGDVDAQTMHALGVILVVTILGIVTWDVIDGWVKTRRDARP</sequence>
<name>A0A9D2TIF5_9MICO</name>
<accession>A0A9D2TIF5</accession>
<reference evidence="2" key="1">
    <citation type="journal article" date="2021" name="PeerJ">
        <title>Extensive microbial diversity within the chicken gut microbiome revealed by metagenomics and culture.</title>
        <authorList>
            <person name="Gilroy R."/>
            <person name="Ravi A."/>
            <person name="Getino M."/>
            <person name="Pursley I."/>
            <person name="Horton D.L."/>
            <person name="Alikhan N.F."/>
            <person name="Baker D."/>
            <person name="Gharbi K."/>
            <person name="Hall N."/>
            <person name="Watson M."/>
            <person name="Adriaenssens E.M."/>
            <person name="Foster-Nyarko E."/>
            <person name="Jarju S."/>
            <person name="Secka A."/>
            <person name="Antonio M."/>
            <person name="Oren A."/>
            <person name="Chaudhuri R.R."/>
            <person name="La Ragione R."/>
            <person name="Hildebrand F."/>
            <person name="Pallen M.J."/>
        </authorList>
    </citation>
    <scope>NUCLEOTIDE SEQUENCE</scope>
    <source>
        <strain evidence="2">CHK130-7132</strain>
    </source>
</reference>
<dbReference type="NCBIfam" id="NF038403">
    <property type="entry name" value="perm_prefix_1"/>
    <property type="match status" value="1"/>
</dbReference>
<dbReference type="EMBL" id="DWWC01000204">
    <property type="protein sequence ID" value="HJC69973.1"/>
    <property type="molecule type" value="Genomic_DNA"/>
</dbReference>
<proteinExistence type="predicted"/>
<dbReference type="InterPro" id="IPR047928">
    <property type="entry name" value="Perm_prefix_1"/>
</dbReference>
<evidence type="ECO:0000256" key="1">
    <source>
        <dbReference type="SAM" id="Phobius"/>
    </source>
</evidence>
<protein>
    <submittedName>
        <fullName evidence="2">Uncharacterized protein</fullName>
    </submittedName>
</protein>
<keyword evidence="1" id="KW-0812">Transmembrane</keyword>
<dbReference type="Proteomes" id="UP000823854">
    <property type="component" value="Unassembled WGS sequence"/>
</dbReference>